<comment type="similarity">
    <text evidence="2">Belongs to the peptidase M20A family.</text>
</comment>
<evidence type="ECO:0000256" key="5">
    <source>
        <dbReference type="ARBA" id="ARBA00022833"/>
    </source>
</evidence>
<feature type="domain" description="Peptidase M20 dimerisation" evidence="6">
    <location>
        <begin position="167"/>
        <end position="260"/>
    </location>
</feature>
<dbReference type="Pfam" id="PF01546">
    <property type="entry name" value="Peptidase_M20"/>
    <property type="match status" value="1"/>
</dbReference>
<sequence length="348" mass="37745">MDLDDVEKLLLTYLNIESITGNEAPLANVVVKGLESNGWIIEKQPLDNDSSRFNILATRKPLSEASPRIVFNTHFDTVPPHIPPTQDDTNIYGRGTTDAKGQMACMISAAQALVKTHPKVAEQVALLFVVGEETDHIGMSKANDFVGLNPDYLVVGEPTEMKFATIQKGALKAEIRCKGKAGHSGYPSQGKSAIHMLVPILSDILSYQWPSDPELGSTTVNIGFIEGGQALNAWAENASARVFLRVTTSVADAKQKLESVVAGRGTVELLSYNDPVILSKAPLDFPTDQVAFNTDLPYYSKLSQLKGKYLFGAGSIKNAHGPNEFVPKQELHGCKDVLIQLVLKLCAE</sequence>
<dbReference type="GO" id="GO:0046872">
    <property type="term" value="F:metal ion binding"/>
    <property type="evidence" value="ECO:0007669"/>
    <property type="project" value="UniProtKB-KW"/>
</dbReference>
<dbReference type="InterPro" id="IPR001261">
    <property type="entry name" value="ArgE/DapE_CS"/>
</dbReference>
<keyword evidence="7" id="KW-1185">Reference proteome</keyword>
<dbReference type="OMA" id="NCDVDGF"/>
<dbReference type="Proteomes" id="UP000025227">
    <property type="component" value="Unplaced"/>
</dbReference>
<dbReference type="PANTHER" id="PTHR43808">
    <property type="entry name" value="ACETYLORNITHINE DEACETYLASE"/>
    <property type="match status" value="1"/>
</dbReference>
<reference evidence="8" key="1">
    <citation type="submission" date="2020-12" db="UniProtKB">
        <authorList>
            <consortium name="WormBaseParasite"/>
        </authorList>
    </citation>
    <scope>IDENTIFICATION</scope>
    <source>
        <strain evidence="8">MHco3</strain>
    </source>
</reference>
<dbReference type="PROSITE" id="PS00759">
    <property type="entry name" value="ARGE_DAPE_CPG2_2"/>
    <property type="match status" value="1"/>
</dbReference>
<evidence type="ECO:0000259" key="6">
    <source>
        <dbReference type="Pfam" id="PF07687"/>
    </source>
</evidence>
<evidence type="ECO:0000256" key="1">
    <source>
        <dbReference type="ARBA" id="ARBA00001947"/>
    </source>
</evidence>
<dbReference type="InterPro" id="IPR002933">
    <property type="entry name" value="Peptidase_M20"/>
</dbReference>
<dbReference type="InterPro" id="IPR011650">
    <property type="entry name" value="Peptidase_M20_dimer"/>
</dbReference>
<dbReference type="WBParaSite" id="HCON_00132130-00001">
    <property type="protein sequence ID" value="HCON_00132130-00001"/>
    <property type="gene ID" value="HCON_00132130"/>
</dbReference>
<evidence type="ECO:0000256" key="2">
    <source>
        <dbReference type="ARBA" id="ARBA00006247"/>
    </source>
</evidence>
<organism evidence="7 8">
    <name type="scientific">Haemonchus contortus</name>
    <name type="common">Barber pole worm</name>
    <dbReference type="NCBI Taxonomy" id="6289"/>
    <lineage>
        <taxon>Eukaryota</taxon>
        <taxon>Metazoa</taxon>
        <taxon>Ecdysozoa</taxon>
        <taxon>Nematoda</taxon>
        <taxon>Chromadorea</taxon>
        <taxon>Rhabditida</taxon>
        <taxon>Rhabditina</taxon>
        <taxon>Rhabditomorpha</taxon>
        <taxon>Strongyloidea</taxon>
        <taxon>Trichostrongylidae</taxon>
        <taxon>Haemonchus</taxon>
    </lineage>
</organism>
<dbReference type="SUPFAM" id="SSF53187">
    <property type="entry name" value="Zn-dependent exopeptidases"/>
    <property type="match status" value="1"/>
</dbReference>
<keyword evidence="3" id="KW-0479">Metal-binding</keyword>
<comment type="cofactor">
    <cofactor evidence="1">
        <name>Zn(2+)</name>
        <dbReference type="ChEBI" id="CHEBI:29105"/>
    </cofactor>
</comment>
<dbReference type="SUPFAM" id="SSF55031">
    <property type="entry name" value="Bacterial exopeptidase dimerisation domain"/>
    <property type="match status" value="1"/>
</dbReference>
<protein>
    <submittedName>
        <fullName evidence="8">M20_dimer domain-containing protein</fullName>
    </submittedName>
</protein>
<dbReference type="InterPro" id="IPR050072">
    <property type="entry name" value="Peptidase_M20A"/>
</dbReference>
<evidence type="ECO:0000256" key="3">
    <source>
        <dbReference type="ARBA" id="ARBA00022723"/>
    </source>
</evidence>
<dbReference type="Pfam" id="PF07687">
    <property type="entry name" value="M20_dimer"/>
    <property type="match status" value="1"/>
</dbReference>
<accession>A0A7I4YSE6</accession>
<dbReference type="InterPro" id="IPR036264">
    <property type="entry name" value="Bact_exopeptidase_dim_dom"/>
</dbReference>
<dbReference type="Gene3D" id="3.40.630.10">
    <property type="entry name" value="Zn peptidases"/>
    <property type="match status" value="1"/>
</dbReference>
<keyword evidence="4" id="KW-0378">Hydrolase</keyword>
<dbReference type="GO" id="GO:0016787">
    <property type="term" value="F:hydrolase activity"/>
    <property type="evidence" value="ECO:0007669"/>
    <property type="project" value="UniProtKB-KW"/>
</dbReference>
<name>A0A7I4YSE6_HAECO</name>
<proteinExistence type="inferred from homology"/>
<keyword evidence="5" id="KW-0862">Zinc</keyword>
<dbReference type="Gene3D" id="3.30.70.360">
    <property type="match status" value="1"/>
</dbReference>
<dbReference type="AlphaFoldDB" id="A0A7I4YSE6"/>
<dbReference type="PANTHER" id="PTHR43808:SF8">
    <property type="entry name" value="PEPTIDASE M20 DIMERISATION DOMAIN-CONTAINING PROTEIN"/>
    <property type="match status" value="1"/>
</dbReference>
<evidence type="ECO:0000313" key="8">
    <source>
        <dbReference type="WBParaSite" id="HCON_00132130-00001"/>
    </source>
</evidence>
<evidence type="ECO:0000256" key="4">
    <source>
        <dbReference type="ARBA" id="ARBA00022801"/>
    </source>
</evidence>
<evidence type="ECO:0000313" key="7">
    <source>
        <dbReference type="Proteomes" id="UP000025227"/>
    </source>
</evidence>
<dbReference type="OrthoDB" id="3064516at2759"/>